<evidence type="ECO:0000256" key="1">
    <source>
        <dbReference type="ARBA" id="ARBA00022679"/>
    </source>
</evidence>
<feature type="domain" description="Trichothecene 3-O-acetyltransferase-like N-terminal" evidence="2">
    <location>
        <begin position="26"/>
        <end position="175"/>
    </location>
</feature>
<evidence type="ECO:0000313" key="4">
    <source>
        <dbReference type="Proteomes" id="UP001430848"/>
    </source>
</evidence>
<dbReference type="Gene3D" id="3.30.559.10">
    <property type="entry name" value="Chloramphenicol acetyltransferase-like domain"/>
    <property type="match status" value="2"/>
</dbReference>
<comment type="caution">
    <text evidence="3">The sequence shown here is derived from an EMBL/GenBank/DDBJ whole genome shotgun (WGS) entry which is preliminary data.</text>
</comment>
<dbReference type="PANTHER" id="PTHR31896">
    <property type="entry name" value="FAMILY REGULATORY PROTEIN, PUTATIVE (AFU_ORTHOLOGUE AFUA_3G14730)-RELATED"/>
    <property type="match status" value="1"/>
</dbReference>
<dbReference type="PANTHER" id="PTHR31896:SF64">
    <property type="entry name" value="TRICHOTHECENE 3-O-ACETYLTRANSFERASE"/>
    <property type="match status" value="1"/>
</dbReference>
<evidence type="ECO:0000259" key="2">
    <source>
        <dbReference type="Pfam" id="PF22664"/>
    </source>
</evidence>
<dbReference type="Proteomes" id="UP001430848">
    <property type="component" value="Unassembled WGS sequence"/>
</dbReference>
<organism evidence="3 4">
    <name type="scientific">Diaporthe eres</name>
    <name type="common">Phomopsis oblonga</name>
    <dbReference type="NCBI Taxonomy" id="83184"/>
    <lineage>
        <taxon>Eukaryota</taxon>
        <taxon>Fungi</taxon>
        <taxon>Dikarya</taxon>
        <taxon>Ascomycota</taxon>
        <taxon>Pezizomycotina</taxon>
        <taxon>Sordariomycetes</taxon>
        <taxon>Sordariomycetidae</taxon>
        <taxon>Diaporthales</taxon>
        <taxon>Diaporthaceae</taxon>
        <taxon>Diaporthe</taxon>
        <taxon>Diaporthe eres species complex</taxon>
    </lineage>
</organism>
<reference evidence="3 4" key="1">
    <citation type="submission" date="2024-02" db="EMBL/GenBank/DDBJ databases">
        <title>De novo assembly and annotation of 12 fungi associated with fruit tree decline syndrome in Ontario, Canada.</title>
        <authorList>
            <person name="Sulman M."/>
            <person name="Ellouze W."/>
            <person name="Ilyukhin E."/>
        </authorList>
    </citation>
    <scope>NUCLEOTIDE SEQUENCE [LARGE SCALE GENOMIC DNA]</scope>
    <source>
        <strain evidence="3 4">M169</strain>
    </source>
</reference>
<proteinExistence type="predicted"/>
<protein>
    <recommendedName>
        <fullName evidence="2">Trichothecene 3-O-acetyltransferase-like N-terminal domain-containing protein</fullName>
    </recommendedName>
</protein>
<gene>
    <name evidence="3" type="ORF">SLS63_010626</name>
</gene>
<sequence>MGSVTEPIYEDVMGQWPQLKTYNHGCALYKAVAIAREDIIKEWEDATAKLAEQIPWLTQQVVHTDVRPGNTGKFHVAPWPSNLPPNKMLRIKDCTELLPSYQELHDAQFPVQKLDGQIICPVPGFPMTYKEEEIGPAPACIIQLNFIKDGVIVTFSNHHNVMDGTGIFNVVGMIAHLIGGGSLPPQVIKQGNRDPATVIPLYPSDHPIKDQSYLRVFSPVPTPLPPGIKTPAKWLAVRFRKDAIPQVKALAQDPDGYDPSVPFISSGDAVSALYWKTLARVRVSLGAPKATRTKFSRAIDARRAVGVPHTYMGQMVFTVATHRTYGELLDLPLSAVASLLRGDLNGANTEHSARSYATFLAREPDKTRITYAGPFDRGTDIASSSMAQAALVLQFGRLGAPEFIRRPNLFPLPGTLYFYPPEASGDLNLLVCLSDEEIDGLKEDQMWGKCTEVIG</sequence>
<name>A0ABR1NWE6_DIAER</name>
<dbReference type="EMBL" id="JAKNSF020000090">
    <property type="protein sequence ID" value="KAK7717975.1"/>
    <property type="molecule type" value="Genomic_DNA"/>
</dbReference>
<dbReference type="InterPro" id="IPR023213">
    <property type="entry name" value="CAT-like_dom_sf"/>
</dbReference>
<dbReference type="Pfam" id="PF22664">
    <property type="entry name" value="TRI-like_N"/>
    <property type="match status" value="1"/>
</dbReference>
<keyword evidence="1" id="KW-0808">Transferase</keyword>
<keyword evidence="4" id="KW-1185">Reference proteome</keyword>
<dbReference type="InterPro" id="IPR051283">
    <property type="entry name" value="Sec_Metabolite_Acyltrans"/>
</dbReference>
<accession>A0ABR1NWE6</accession>
<dbReference type="InterPro" id="IPR054710">
    <property type="entry name" value="Tri101-like_N"/>
</dbReference>
<evidence type="ECO:0000313" key="3">
    <source>
        <dbReference type="EMBL" id="KAK7717975.1"/>
    </source>
</evidence>